<proteinExistence type="predicted"/>
<keyword evidence="1" id="KW-0812">Transmembrane</keyword>
<dbReference type="RefSeq" id="WP_194029963.1">
    <property type="nucleotide sequence ID" value="NZ_JADEWZ010000018.1"/>
</dbReference>
<dbReference type="Proteomes" id="UP000654482">
    <property type="component" value="Unassembled WGS sequence"/>
</dbReference>
<feature type="transmembrane region" description="Helical" evidence="1">
    <location>
        <begin position="35"/>
        <end position="57"/>
    </location>
</feature>
<evidence type="ECO:0000256" key="1">
    <source>
        <dbReference type="SAM" id="Phobius"/>
    </source>
</evidence>
<organism evidence="2 3">
    <name type="scientific">Lusitaniella coriacea LEGE 07157</name>
    <dbReference type="NCBI Taxonomy" id="945747"/>
    <lineage>
        <taxon>Bacteria</taxon>
        <taxon>Bacillati</taxon>
        <taxon>Cyanobacteriota</taxon>
        <taxon>Cyanophyceae</taxon>
        <taxon>Spirulinales</taxon>
        <taxon>Lusitaniellaceae</taxon>
        <taxon>Lusitaniella</taxon>
    </lineage>
</organism>
<keyword evidence="1" id="KW-1133">Transmembrane helix</keyword>
<protein>
    <submittedName>
        <fullName evidence="2">Uncharacterized protein</fullName>
    </submittedName>
</protein>
<reference evidence="2" key="1">
    <citation type="submission" date="2020-10" db="EMBL/GenBank/DDBJ databases">
        <authorList>
            <person name="Castelo-Branco R."/>
            <person name="Eusebio N."/>
            <person name="Adriana R."/>
            <person name="Vieira A."/>
            <person name="Brugerolle De Fraissinette N."/>
            <person name="Rezende De Castro R."/>
            <person name="Schneider M.P."/>
            <person name="Vasconcelos V."/>
            <person name="Leao P.N."/>
        </authorList>
    </citation>
    <scope>NUCLEOTIDE SEQUENCE</scope>
    <source>
        <strain evidence="2">LEGE 07157</strain>
    </source>
</reference>
<comment type="caution">
    <text evidence="2">The sequence shown here is derived from an EMBL/GenBank/DDBJ whole genome shotgun (WGS) entry which is preliminary data.</text>
</comment>
<keyword evidence="3" id="KW-1185">Reference proteome</keyword>
<sequence length="175" mass="19756">MIPEILSFLIGAATFFLYALTVLILLRLPLSLPPIIVHFSLALVIHIITVLTCFIVFETLPYWHGAALYWFCFNLYLFAYSAVYKSISLNILLSLARRPSQSATIEEISAIYVQPSFQERIEILQNAGYVLSKNSTFELTQKGKHLARRIAVVQRLFGIEQSGLYSTVPDPKASQ</sequence>
<evidence type="ECO:0000313" key="2">
    <source>
        <dbReference type="EMBL" id="MBE9116872.1"/>
    </source>
</evidence>
<feature type="transmembrane region" description="Helical" evidence="1">
    <location>
        <begin position="6"/>
        <end position="28"/>
    </location>
</feature>
<dbReference type="EMBL" id="JADEWZ010000018">
    <property type="protein sequence ID" value="MBE9116872.1"/>
    <property type="molecule type" value="Genomic_DNA"/>
</dbReference>
<keyword evidence="1" id="KW-0472">Membrane</keyword>
<evidence type="ECO:0000313" key="3">
    <source>
        <dbReference type="Proteomes" id="UP000654482"/>
    </source>
</evidence>
<feature type="transmembrane region" description="Helical" evidence="1">
    <location>
        <begin position="63"/>
        <end position="83"/>
    </location>
</feature>
<gene>
    <name evidence="2" type="ORF">IQ249_13275</name>
</gene>
<accession>A0A8J7DX27</accession>
<name>A0A8J7DX27_9CYAN</name>
<dbReference type="AlphaFoldDB" id="A0A8J7DX27"/>